<dbReference type="AlphaFoldDB" id="A0A3S0V9P3"/>
<name>A0A3S0V9P3_9BACI</name>
<dbReference type="EMBL" id="RYZZ01000021">
    <property type="protein sequence ID" value="RUQ27658.1"/>
    <property type="molecule type" value="Genomic_DNA"/>
</dbReference>
<proteinExistence type="inferred from homology"/>
<evidence type="ECO:0000313" key="5">
    <source>
        <dbReference type="Proteomes" id="UP000267430"/>
    </source>
</evidence>
<protein>
    <submittedName>
        <fullName evidence="4">CsbD family protein</fullName>
    </submittedName>
</protein>
<dbReference type="InterPro" id="IPR008462">
    <property type="entry name" value="CsbD"/>
</dbReference>
<dbReference type="InterPro" id="IPR036629">
    <property type="entry name" value="YjbJ_sf"/>
</dbReference>
<evidence type="ECO:0000256" key="2">
    <source>
        <dbReference type="SAM" id="MobiDB-lite"/>
    </source>
</evidence>
<dbReference type="Gene3D" id="1.10.1470.10">
    <property type="entry name" value="YjbJ"/>
    <property type="match status" value="1"/>
</dbReference>
<feature type="region of interest" description="Disordered" evidence="2">
    <location>
        <begin position="1"/>
        <end position="54"/>
    </location>
</feature>
<dbReference type="OrthoDB" id="2941817at2"/>
<dbReference type="Pfam" id="PF05532">
    <property type="entry name" value="CsbD"/>
    <property type="match status" value="1"/>
</dbReference>
<reference evidence="4 5" key="1">
    <citation type="submission" date="2018-12" db="EMBL/GenBank/DDBJ databases">
        <title>Bacillus chawlae sp. nov., Bacillus glennii sp. nov., and Bacillus saganii sp. nov. Isolated from the Vehicle Assembly Building at Kennedy Space Center where the Viking Spacecraft were Assembled.</title>
        <authorList>
            <person name="Seuylemezian A."/>
            <person name="Vaishampayan P."/>
        </authorList>
    </citation>
    <scope>NUCLEOTIDE SEQUENCE [LARGE SCALE GENOMIC DNA]</scope>
    <source>
        <strain evidence="4 5">L5</strain>
    </source>
</reference>
<dbReference type="SUPFAM" id="SSF69047">
    <property type="entry name" value="Hypothetical protein YjbJ"/>
    <property type="match status" value="1"/>
</dbReference>
<organism evidence="4 5">
    <name type="scientific">Peribacillus cavernae</name>
    <dbReference type="NCBI Taxonomy" id="1674310"/>
    <lineage>
        <taxon>Bacteria</taxon>
        <taxon>Bacillati</taxon>
        <taxon>Bacillota</taxon>
        <taxon>Bacilli</taxon>
        <taxon>Bacillales</taxon>
        <taxon>Bacillaceae</taxon>
        <taxon>Peribacillus</taxon>
    </lineage>
</organism>
<dbReference type="RefSeq" id="WP_126865692.1">
    <property type="nucleotide sequence ID" value="NZ_JAUSTX010000015.1"/>
</dbReference>
<evidence type="ECO:0000313" key="4">
    <source>
        <dbReference type="EMBL" id="RUQ27658.1"/>
    </source>
</evidence>
<comment type="similarity">
    <text evidence="1">Belongs to the UPF0337 (CsbD) family.</text>
</comment>
<feature type="domain" description="CsbD-like" evidence="3">
    <location>
        <begin position="6"/>
        <end position="54"/>
    </location>
</feature>
<comment type="caution">
    <text evidence="4">The sequence shown here is derived from an EMBL/GenBank/DDBJ whole genome shotgun (WGS) entry which is preliminary data.</text>
</comment>
<gene>
    <name evidence="4" type="ORF">ELQ35_15125</name>
</gene>
<evidence type="ECO:0000259" key="3">
    <source>
        <dbReference type="Pfam" id="PF05532"/>
    </source>
</evidence>
<feature type="compositionally biased region" description="Polar residues" evidence="2">
    <location>
        <begin position="1"/>
        <end position="13"/>
    </location>
</feature>
<evidence type="ECO:0000256" key="1">
    <source>
        <dbReference type="ARBA" id="ARBA00009129"/>
    </source>
</evidence>
<sequence length="54" mass="5885">MSNLSEKVKSTVNKVKGEAKDQAGNAKNDPELQSEGKKDKLKGKIQEGISKLKE</sequence>
<feature type="compositionally biased region" description="Basic and acidic residues" evidence="2">
    <location>
        <begin position="28"/>
        <end position="54"/>
    </location>
</feature>
<dbReference type="Proteomes" id="UP000267430">
    <property type="component" value="Unassembled WGS sequence"/>
</dbReference>
<keyword evidence="5" id="KW-1185">Reference proteome</keyword>
<accession>A0A3S0V9P3</accession>